<reference evidence="2 3" key="1">
    <citation type="submission" date="2015-03" db="EMBL/GenBank/DDBJ databases">
        <authorList>
            <person name="Regsiter A."/>
            <person name="william w."/>
        </authorList>
    </citation>
    <scope>NUCLEOTIDE SEQUENCE [LARGE SCALE GENOMIC DNA]</scope>
    <source>
        <strain evidence="2 3">CB1</strain>
    </source>
</reference>
<dbReference type="RefSeq" id="WP_156052522.1">
    <property type="nucleotide sequence ID" value="NZ_CTRK01000038.1"/>
</dbReference>
<evidence type="ECO:0000256" key="1">
    <source>
        <dbReference type="SAM" id="Phobius"/>
    </source>
</evidence>
<keyword evidence="3" id="KW-1185">Reference proteome</keyword>
<comment type="caution">
    <text evidence="2">The sequence shown here is derived from an EMBL/GenBank/DDBJ whole genome shotgun (WGS) entry which is preliminary data.</text>
</comment>
<keyword evidence="1" id="KW-0812">Transmembrane</keyword>
<feature type="transmembrane region" description="Helical" evidence="1">
    <location>
        <begin position="26"/>
        <end position="50"/>
    </location>
</feature>
<accession>A0ABM9SZS9</accession>
<sequence>MSNGDVSNGDSGRNDSGIKELEDSGWFLGTLAAVAVIASAALMASVWFGLLGGAAK</sequence>
<protein>
    <submittedName>
        <fullName evidence="2">Uncharacterized protein</fullName>
    </submittedName>
</protein>
<keyword evidence="1" id="KW-1133">Transmembrane helix</keyword>
<name>A0ABM9SZS9_THIA3</name>
<proteinExistence type="predicted"/>
<organism evidence="2 3">
    <name type="scientific">Thiomonas arsenitoxydans (strain DSM 22701 / CIP 110005 / 3As)</name>
    <dbReference type="NCBI Taxonomy" id="426114"/>
    <lineage>
        <taxon>Bacteria</taxon>
        <taxon>Pseudomonadati</taxon>
        <taxon>Pseudomonadota</taxon>
        <taxon>Betaproteobacteria</taxon>
        <taxon>Burkholderiales</taxon>
        <taxon>Thiomonas</taxon>
    </lineage>
</organism>
<keyword evidence="1" id="KW-0472">Membrane</keyword>
<gene>
    <name evidence="2" type="ORF">THICB1_10205</name>
</gene>
<evidence type="ECO:0000313" key="3">
    <source>
        <dbReference type="Proteomes" id="UP000078599"/>
    </source>
</evidence>
<dbReference type="EMBL" id="CTRI01000001">
    <property type="protein sequence ID" value="CQR26462.1"/>
    <property type="molecule type" value="Genomic_DNA"/>
</dbReference>
<evidence type="ECO:0000313" key="2">
    <source>
        <dbReference type="EMBL" id="CQR26462.1"/>
    </source>
</evidence>
<dbReference type="Proteomes" id="UP000078599">
    <property type="component" value="Unassembled WGS sequence"/>
</dbReference>